<comment type="caution">
    <text evidence="1">The sequence shown here is derived from an EMBL/GenBank/DDBJ whole genome shotgun (WGS) entry which is preliminary data.</text>
</comment>
<accession>A0A833UNT3</accession>
<name>A0A833UNT3_JUGRE</name>
<organism evidence="1 2">
    <name type="scientific">Juglans regia</name>
    <name type="common">English walnut</name>
    <dbReference type="NCBI Taxonomy" id="51240"/>
    <lineage>
        <taxon>Eukaryota</taxon>
        <taxon>Viridiplantae</taxon>
        <taxon>Streptophyta</taxon>
        <taxon>Embryophyta</taxon>
        <taxon>Tracheophyta</taxon>
        <taxon>Spermatophyta</taxon>
        <taxon>Magnoliopsida</taxon>
        <taxon>eudicotyledons</taxon>
        <taxon>Gunneridae</taxon>
        <taxon>Pentapetalae</taxon>
        <taxon>rosids</taxon>
        <taxon>fabids</taxon>
        <taxon>Fagales</taxon>
        <taxon>Juglandaceae</taxon>
        <taxon>Juglans</taxon>
    </lineage>
</organism>
<evidence type="ECO:0000313" key="1">
    <source>
        <dbReference type="EMBL" id="KAF5462723.1"/>
    </source>
</evidence>
<dbReference type="Gramene" id="Jr08_14490_p1">
    <property type="protein sequence ID" value="cds.Jr08_14490_p1"/>
    <property type="gene ID" value="Jr08_14490"/>
</dbReference>
<evidence type="ECO:0000313" key="2">
    <source>
        <dbReference type="Proteomes" id="UP000619265"/>
    </source>
</evidence>
<reference evidence="1" key="1">
    <citation type="submission" date="2015-10" db="EMBL/GenBank/DDBJ databases">
        <authorList>
            <person name="Martinez-Garcia P.J."/>
            <person name="Crepeau M.W."/>
            <person name="Puiu D."/>
            <person name="Gonzalez-Ibeas D."/>
            <person name="Whalen J."/>
            <person name="Stevens K."/>
            <person name="Paul R."/>
            <person name="Butterfield T."/>
            <person name="Britton M."/>
            <person name="Reagan R."/>
            <person name="Chakraborty S."/>
            <person name="Walawage S.L."/>
            <person name="Vasquez-Gross H.A."/>
            <person name="Cardeno C."/>
            <person name="Famula R."/>
            <person name="Pratt K."/>
            <person name="Kuruganti S."/>
            <person name="Aradhya M.K."/>
            <person name="Leslie C.A."/>
            <person name="Dandekar A.M."/>
            <person name="Salzberg S.L."/>
            <person name="Wegrzyn J.L."/>
            <person name="Langley C.H."/>
            <person name="Neale D.B."/>
        </authorList>
    </citation>
    <scope>NUCLEOTIDE SEQUENCE</scope>
    <source>
        <tissue evidence="1">Leaves</tissue>
    </source>
</reference>
<gene>
    <name evidence="1" type="ORF">F2P56_018706</name>
</gene>
<dbReference type="EMBL" id="LIHL02000008">
    <property type="protein sequence ID" value="KAF5462723.1"/>
    <property type="molecule type" value="Genomic_DNA"/>
</dbReference>
<sequence length="150" mass="17649">MLNSRNTLFVNLFFIFYPQMQEKSRRNSSNRQKLKVKHTGGQKSFIRILEEKNLMVERLSEKESEEDVEEVADTIFKEVLGQRSGYAVEMGHMVILDPSPTMKSSRAFIHLWEENQWNKSDAEMYKSKLDKMMGDIEALQKIFSEHEIVL</sequence>
<proteinExistence type="predicted"/>
<protein>
    <submittedName>
        <fullName evidence="1">Uncharacterized protein</fullName>
    </submittedName>
</protein>
<dbReference type="AlphaFoldDB" id="A0A833UNT3"/>
<dbReference type="Proteomes" id="UP000619265">
    <property type="component" value="Unassembled WGS sequence"/>
</dbReference>
<reference evidence="1" key="2">
    <citation type="submission" date="2020-03" db="EMBL/GenBank/DDBJ databases">
        <title>Walnut 2.0.</title>
        <authorList>
            <person name="Marrano A."/>
            <person name="Britton M."/>
            <person name="Zimin A.V."/>
            <person name="Zaini P.A."/>
            <person name="Workman R."/>
            <person name="Puiu D."/>
            <person name="Bianco L."/>
            <person name="Allen B.J."/>
            <person name="Troggio M."/>
            <person name="Leslie C.A."/>
            <person name="Timp W."/>
            <person name="Dendekar A."/>
            <person name="Salzberg S.L."/>
            <person name="Neale D.B."/>
        </authorList>
    </citation>
    <scope>NUCLEOTIDE SEQUENCE</scope>
    <source>
        <tissue evidence="1">Leaves</tissue>
    </source>
</reference>